<organism evidence="1 2">
    <name type="scientific">Paramuricea clavata</name>
    <name type="common">Red gorgonian</name>
    <name type="synonym">Violescent sea-whip</name>
    <dbReference type="NCBI Taxonomy" id="317549"/>
    <lineage>
        <taxon>Eukaryota</taxon>
        <taxon>Metazoa</taxon>
        <taxon>Cnidaria</taxon>
        <taxon>Anthozoa</taxon>
        <taxon>Octocorallia</taxon>
        <taxon>Malacalcyonacea</taxon>
        <taxon>Plexauridae</taxon>
        <taxon>Paramuricea</taxon>
    </lineage>
</organism>
<keyword evidence="2" id="KW-1185">Reference proteome</keyword>
<proteinExistence type="predicted"/>
<name>A0A7D9DA49_PARCT</name>
<gene>
    <name evidence="1" type="ORF">PACLA_8A086396</name>
</gene>
<reference evidence="1" key="1">
    <citation type="submission" date="2020-04" db="EMBL/GenBank/DDBJ databases">
        <authorList>
            <person name="Alioto T."/>
            <person name="Alioto T."/>
            <person name="Gomez Garrido J."/>
        </authorList>
    </citation>
    <scope>NUCLEOTIDE SEQUENCE</scope>
    <source>
        <strain evidence="1">A484AB</strain>
    </source>
</reference>
<dbReference type="OrthoDB" id="5989585at2759"/>
<evidence type="ECO:0000313" key="1">
    <source>
        <dbReference type="EMBL" id="CAB3980262.1"/>
    </source>
</evidence>
<dbReference type="EMBL" id="CACRXK020000274">
    <property type="protein sequence ID" value="CAB3980262.1"/>
    <property type="molecule type" value="Genomic_DNA"/>
</dbReference>
<accession>A0A7D9DA49</accession>
<evidence type="ECO:0000313" key="2">
    <source>
        <dbReference type="Proteomes" id="UP001152795"/>
    </source>
</evidence>
<dbReference type="Proteomes" id="UP001152795">
    <property type="component" value="Unassembled WGS sequence"/>
</dbReference>
<sequence length="173" mass="19642">MENRQETTRNLNYLKNALTSGDVNRISAICREMKIKYDVADQLRKHHGNMDFAERLPNDMYSQSLIPGDVPCRLTAKRARANRSCFFNSLSLILAGNENMSEQLRILIAIELFENPEWYCDPKRITDAMDIDEGRGLSETSLFLMTTSCDGIKPGCDRKSVIKDVAIKTCDLS</sequence>
<comment type="caution">
    <text evidence="1">The sequence shown here is derived from an EMBL/GenBank/DDBJ whole genome shotgun (WGS) entry which is preliminary data.</text>
</comment>
<protein>
    <submittedName>
        <fullName evidence="1">Uncharacterized protein</fullName>
    </submittedName>
</protein>
<dbReference type="AlphaFoldDB" id="A0A7D9DA49"/>